<evidence type="ECO:0000256" key="10">
    <source>
        <dbReference type="ARBA" id="ARBA00047274"/>
    </source>
</evidence>
<evidence type="ECO:0000256" key="8">
    <source>
        <dbReference type="ARBA" id="ARBA00044349"/>
    </source>
</evidence>
<evidence type="ECO:0000313" key="13">
    <source>
        <dbReference type="Proteomes" id="UP000620156"/>
    </source>
</evidence>
<dbReference type="PRINTS" id="PR00081">
    <property type="entry name" value="GDHRDH"/>
</dbReference>
<proteinExistence type="inferred from homology"/>
<evidence type="ECO:0000256" key="6">
    <source>
        <dbReference type="ARBA" id="ARBA00044065"/>
    </source>
</evidence>
<name>A0A918BDG0_9ACTN</name>
<dbReference type="PROSITE" id="PS00061">
    <property type="entry name" value="ADH_SHORT"/>
    <property type="match status" value="1"/>
</dbReference>
<sequence>MPKGFTMSTVPTVPSTALVTGASSGLGTEFASQLAARGHDLVLVARSRDRLEAVAEELRAVHGVKTHVVVQDLGLPHAGRAVAQELADRSLTVDLLVNNAGFGTAGRFEEIDAERDHELLMVNVVALVDLTHALLPGMVERGTGAVLNVGSTAGYQPSPYLSVYSASKAFVLNFSLALRQEYRGRGIRVTALCPGPVETRFFEVIGTRNAAVAGGFSTPGPVVRTALHALDRDRAYVTPGLGNAIMAHLQPRRPRTLVAWVGERICRKVLEPANGTGVPAAEGAAN</sequence>
<dbReference type="InterPro" id="IPR036291">
    <property type="entry name" value="NAD(P)-bd_dom_sf"/>
</dbReference>
<evidence type="ECO:0000256" key="4">
    <source>
        <dbReference type="ARBA" id="ARBA00044050"/>
    </source>
</evidence>
<accession>A0A918BDG0</accession>
<evidence type="ECO:0000256" key="3">
    <source>
        <dbReference type="ARBA" id="ARBA00043812"/>
    </source>
</evidence>
<evidence type="ECO:0000256" key="5">
    <source>
        <dbReference type="ARBA" id="ARBA00044059"/>
    </source>
</evidence>
<dbReference type="PANTHER" id="PTHR43086">
    <property type="entry name" value="VERY-LONG-CHAIN 3-OXOOACYL-COA REDUCTASE"/>
    <property type="match status" value="1"/>
</dbReference>
<comment type="caution">
    <text evidence="12">The sequence shown here is derived from an EMBL/GenBank/DDBJ whole genome shotgun (WGS) entry which is preliminary data.</text>
</comment>
<comment type="catalytic activity">
    <reaction evidence="3">
        <text>L-allo-threonine + NADP(+) = aminoacetone + CO2 + NADPH</text>
        <dbReference type="Rhea" id="RHEA:43524"/>
        <dbReference type="ChEBI" id="CHEBI:16526"/>
        <dbReference type="ChEBI" id="CHEBI:57783"/>
        <dbReference type="ChEBI" id="CHEBI:58320"/>
        <dbReference type="ChEBI" id="CHEBI:58349"/>
        <dbReference type="ChEBI" id="CHEBI:58585"/>
        <dbReference type="EC" id="1.1.1.381"/>
    </reaction>
</comment>
<dbReference type="EC" id="1.1.1.381" evidence="5"/>
<dbReference type="Gene3D" id="3.40.50.720">
    <property type="entry name" value="NAD(P)-binding Rossmann-like Domain"/>
    <property type="match status" value="1"/>
</dbReference>
<dbReference type="SUPFAM" id="SSF51735">
    <property type="entry name" value="NAD(P)-binding Rossmann-fold domains"/>
    <property type="match status" value="1"/>
</dbReference>
<dbReference type="InterPro" id="IPR002347">
    <property type="entry name" value="SDR_fam"/>
</dbReference>
<evidence type="ECO:0000256" key="11">
    <source>
        <dbReference type="RuleBase" id="RU000363"/>
    </source>
</evidence>
<dbReference type="PRINTS" id="PR00080">
    <property type="entry name" value="SDRFAMILY"/>
</dbReference>
<comment type="similarity">
    <text evidence="1 11">Belongs to the short-chain dehydrogenases/reductases (SDR) family.</text>
</comment>
<dbReference type="PANTHER" id="PTHR43086:SF3">
    <property type="entry name" value="NADP-DEPENDENT 3-HYDROXY ACID DEHYDROGENASE YDFG"/>
    <property type="match status" value="1"/>
</dbReference>
<reference evidence="12" key="2">
    <citation type="submission" date="2020-09" db="EMBL/GenBank/DDBJ databases">
        <authorList>
            <person name="Sun Q."/>
            <person name="Ohkuma M."/>
        </authorList>
    </citation>
    <scope>NUCLEOTIDE SEQUENCE</scope>
    <source>
        <strain evidence="12">JCM 3131</strain>
    </source>
</reference>
<dbReference type="PIRSF" id="PIRSF000126">
    <property type="entry name" value="11-beta-HSD1"/>
    <property type="match status" value="1"/>
</dbReference>
<reference evidence="12" key="1">
    <citation type="journal article" date="2014" name="Int. J. Syst. Evol. Microbiol.">
        <title>Complete genome sequence of Corynebacterium casei LMG S-19264T (=DSM 44701T), isolated from a smear-ripened cheese.</title>
        <authorList>
            <consortium name="US DOE Joint Genome Institute (JGI-PGF)"/>
            <person name="Walter F."/>
            <person name="Albersmeier A."/>
            <person name="Kalinowski J."/>
            <person name="Ruckert C."/>
        </authorList>
    </citation>
    <scope>NUCLEOTIDE SEQUENCE</scope>
    <source>
        <strain evidence="12">JCM 3131</strain>
    </source>
</reference>
<organism evidence="12 13">
    <name type="scientific">Streptomyces ruber</name>
    <dbReference type="NCBI Taxonomy" id="83378"/>
    <lineage>
        <taxon>Bacteria</taxon>
        <taxon>Bacillati</taxon>
        <taxon>Actinomycetota</taxon>
        <taxon>Actinomycetes</taxon>
        <taxon>Kitasatosporales</taxon>
        <taxon>Streptomycetaceae</taxon>
        <taxon>Streptomyces</taxon>
    </lineage>
</organism>
<evidence type="ECO:0000313" key="12">
    <source>
        <dbReference type="EMBL" id="GGQ60783.1"/>
    </source>
</evidence>
<dbReference type="EC" id="1.1.1.298" evidence="4"/>
<evidence type="ECO:0000256" key="7">
    <source>
        <dbReference type="ARBA" id="ARBA00044271"/>
    </source>
</evidence>
<evidence type="ECO:0000256" key="1">
    <source>
        <dbReference type="ARBA" id="ARBA00006484"/>
    </source>
</evidence>
<keyword evidence="13" id="KW-1185">Reference proteome</keyword>
<comment type="function">
    <text evidence="9">NADP-dependent dehydrogenase with broad substrate specificity acting on 3-hydroxy acids. Catalyzes the NADP-dependent oxidation of L-allo-threonine to L-2-amino-3-keto-butyrate, which is spontaneously decarboxylated into aminoacetone. Also acts on D-threonine, L-serine, D-serine, D-3-hydroxyisobutyrate, L-3-hydroxyisobutyrate, D-glycerate and L-glycerate. Able to catalyze the reduction of the malonic semialdehyde to 3-hydroxypropionic acid. YdfG is apparently supplementing RutE, the presumed malonic semialdehyde reductase involved in pyrimidine degradation since both are able to detoxify malonic semialdehyde.</text>
</comment>
<dbReference type="AlphaFoldDB" id="A0A918BDG0"/>
<comment type="catalytic activity">
    <reaction evidence="10">
        <text>3-hydroxypropanoate + NADP(+) = 3-oxopropanoate + NADPH + H(+)</text>
        <dbReference type="Rhea" id="RHEA:26438"/>
        <dbReference type="ChEBI" id="CHEBI:15378"/>
        <dbReference type="ChEBI" id="CHEBI:16510"/>
        <dbReference type="ChEBI" id="CHEBI:33190"/>
        <dbReference type="ChEBI" id="CHEBI:57783"/>
        <dbReference type="ChEBI" id="CHEBI:58349"/>
        <dbReference type="EC" id="1.1.1.298"/>
    </reaction>
</comment>
<evidence type="ECO:0000256" key="2">
    <source>
        <dbReference type="ARBA" id="ARBA00023002"/>
    </source>
</evidence>
<dbReference type="EMBL" id="BMQK01000006">
    <property type="protein sequence ID" value="GGQ60783.1"/>
    <property type="molecule type" value="Genomic_DNA"/>
</dbReference>
<dbReference type="Pfam" id="PF00106">
    <property type="entry name" value="adh_short"/>
    <property type="match status" value="1"/>
</dbReference>
<keyword evidence="2" id="KW-0560">Oxidoreductase</keyword>
<dbReference type="Proteomes" id="UP000620156">
    <property type="component" value="Unassembled WGS sequence"/>
</dbReference>
<dbReference type="GO" id="GO:0035527">
    <property type="term" value="F:3-hydroxypropionate dehydrogenase (NADP+) activity"/>
    <property type="evidence" value="ECO:0007669"/>
    <property type="project" value="UniProtKB-EC"/>
</dbReference>
<evidence type="ECO:0000256" key="9">
    <source>
        <dbReference type="ARBA" id="ARBA00045650"/>
    </source>
</evidence>
<protein>
    <recommendedName>
        <fullName evidence="6">NADP-dependent 3-hydroxy acid dehydrogenase YdfG</fullName>
        <ecNumber evidence="4">1.1.1.298</ecNumber>
        <ecNumber evidence="5">1.1.1.381</ecNumber>
    </recommendedName>
    <alternativeName>
        <fullName evidence="8">L-allo-threonine dehydrogenase</fullName>
    </alternativeName>
    <alternativeName>
        <fullName evidence="7">Malonic semialdehyde reductase</fullName>
    </alternativeName>
</protein>
<gene>
    <name evidence="12" type="ORF">GCM10010145_33630</name>
</gene>
<dbReference type="InterPro" id="IPR020904">
    <property type="entry name" value="Sc_DH/Rdtase_CS"/>
</dbReference>